<protein>
    <recommendedName>
        <fullName evidence="5">Lipase</fullName>
    </recommendedName>
</protein>
<dbReference type="SUPFAM" id="SSF53474">
    <property type="entry name" value="alpha/beta-Hydrolases"/>
    <property type="match status" value="1"/>
</dbReference>
<evidence type="ECO:0000313" key="3">
    <source>
        <dbReference type="EMBL" id="OBK22902.1"/>
    </source>
</evidence>
<sequence>MIETNAEAHERFSPVPHEIDSGRPVHPCDDAFCVPPEGFQTCAPGTVLRSREVKLAFLGLVPQAVRAYQLLYRTTDFNGSAQTTLTTIIRPRGAHADPAGPVLSYQCAIDALASSAFPSYVLRRRAKTFGGCTPFEYLLIACALSKGWTVLVPDHEGARGSWGVPREPGYCVLDGIRAAKSFDPAGIGHAAPVALWGYSGGGLATSWAAELWKSYAPELNVVGAVLGSPVADPGEVFHDLNGTVFAGEPALVLASLAREYPDLKRIVHTHVNARGQAVLERLQHATLFGALIRYSFRDFGRYLDRPVDEIFAMPEVVEMIDDLRLGSQAPAMPLLIVQAVHDPIIDVRHIDALVDNYTRHGAQVTYLRDRLSEHAVLHPLSTPTALQWVSDRFDDKPVETPTTSNTMLVFSARALIGLLWMGWVTLRVMFGRSLPGRRQRRDAKRFKRRAGQPRSYPSARPAERDSSPRHW</sequence>
<dbReference type="PANTHER" id="PTHR34853:SF1">
    <property type="entry name" value="LIPASE 5"/>
    <property type="match status" value="1"/>
</dbReference>
<evidence type="ECO:0008006" key="5">
    <source>
        <dbReference type="Google" id="ProtNLM"/>
    </source>
</evidence>
<evidence type="ECO:0000256" key="2">
    <source>
        <dbReference type="SAM" id="Phobius"/>
    </source>
</evidence>
<name>A0A1A3NRF1_MYCAS</name>
<evidence type="ECO:0000256" key="1">
    <source>
        <dbReference type="SAM" id="MobiDB-lite"/>
    </source>
</evidence>
<organism evidence="3 4">
    <name type="scientific">Mycobacterium asiaticum</name>
    <dbReference type="NCBI Taxonomy" id="1790"/>
    <lineage>
        <taxon>Bacteria</taxon>
        <taxon>Bacillati</taxon>
        <taxon>Actinomycetota</taxon>
        <taxon>Actinomycetes</taxon>
        <taxon>Mycobacteriales</taxon>
        <taxon>Mycobacteriaceae</taxon>
        <taxon>Mycobacterium</taxon>
    </lineage>
</organism>
<keyword evidence="2" id="KW-0812">Transmembrane</keyword>
<dbReference type="GO" id="GO:0004806">
    <property type="term" value="F:triacylglycerol lipase activity"/>
    <property type="evidence" value="ECO:0007669"/>
    <property type="project" value="InterPro"/>
</dbReference>
<dbReference type="InterPro" id="IPR029058">
    <property type="entry name" value="AB_hydrolase_fold"/>
</dbReference>
<feature type="region of interest" description="Disordered" evidence="1">
    <location>
        <begin position="439"/>
        <end position="471"/>
    </location>
</feature>
<dbReference type="AlphaFoldDB" id="A0A1A3NRF1"/>
<dbReference type="InterPro" id="IPR005152">
    <property type="entry name" value="Lipase_secreted"/>
</dbReference>
<keyword evidence="2" id="KW-1133">Transmembrane helix</keyword>
<feature type="region of interest" description="Disordered" evidence="1">
    <location>
        <begin position="1"/>
        <end position="20"/>
    </location>
</feature>
<reference evidence="3 4" key="1">
    <citation type="submission" date="2016-06" db="EMBL/GenBank/DDBJ databases">
        <authorList>
            <person name="Kjaerup R.B."/>
            <person name="Dalgaard T.S."/>
            <person name="Juul-Madsen H.R."/>
        </authorList>
    </citation>
    <scope>NUCLEOTIDE SEQUENCE [LARGE SCALE GENOMIC DNA]</scope>
    <source>
        <strain evidence="3 4">1165133.8</strain>
    </source>
</reference>
<proteinExistence type="predicted"/>
<dbReference type="Proteomes" id="UP000093928">
    <property type="component" value="Unassembled WGS sequence"/>
</dbReference>
<feature type="compositionally biased region" description="Basic and acidic residues" evidence="1">
    <location>
        <begin position="461"/>
        <end position="471"/>
    </location>
</feature>
<dbReference type="EMBL" id="LZLS01000184">
    <property type="protein sequence ID" value="OBK22902.1"/>
    <property type="molecule type" value="Genomic_DNA"/>
</dbReference>
<comment type="caution">
    <text evidence="3">The sequence shown here is derived from an EMBL/GenBank/DDBJ whole genome shotgun (WGS) entry which is preliminary data.</text>
</comment>
<gene>
    <name evidence="3" type="ORF">A5634_06935</name>
</gene>
<keyword evidence="2" id="KW-0472">Membrane</keyword>
<dbReference type="GO" id="GO:0016042">
    <property type="term" value="P:lipid catabolic process"/>
    <property type="evidence" value="ECO:0007669"/>
    <property type="project" value="InterPro"/>
</dbReference>
<feature type="compositionally biased region" description="Basic residues" evidence="1">
    <location>
        <begin position="439"/>
        <end position="451"/>
    </location>
</feature>
<feature type="transmembrane region" description="Helical" evidence="2">
    <location>
        <begin position="407"/>
        <end position="430"/>
    </location>
</feature>
<evidence type="ECO:0000313" key="4">
    <source>
        <dbReference type="Proteomes" id="UP000093928"/>
    </source>
</evidence>
<dbReference type="Gene3D" id="3.40.50.1820">
    <property type="entry name" value="alpha/beta hydrolase"/>
    <property type="match status" value="1"/>
</dbReference>
<dbReference type="Gene3D" id="1.10.260.130">
    <property type="match status" value="1"/>
</dbReference>
<dbReference type="Pfam" id="PF03583">
    <property type="entry name" value="LIP"/>
    <property type="match status" value="1"/>
</dbReference>
<accession>A0A1A3NRF1</accession>
<dbReference type="PANTHER" id="PTHR34853">
    <property type="match status" value="1"/>
</dbReference>